<dbReference type="PANTHER" id="PTHR43072:SF23">
    <property type="entry name" value="UPF0039 PROTEIN C11D3.02C"/>
    <property type="match status" value="1"/>
</dbReference>
<organism evidence="4 5">
    <name type="scientific">Halobacillus trueperi</name>
    <dbReference type="NCBI Taxonomy" id="156205"/>
    <lineage>
        <taxon>Bacteria</taxon>
        <taxon>Bacillati</taxon>
        <taxon>Bacillota</taxon>
        <taxon>Bacilli</taxon>
        <taxon>Bacillales</taxon>
        <taxon>Bacillaceae</taxon>
        <taxon>Halobacillus</taxon>
    </lineage>
</organism>
<dbReference type="PROSITE" id="PS51186">
    <property type="entry name" value="GNAT"/>
    <property type="match status" value="1"/>
</dbReference>
<proteinExistence type="predicted"/>
<evidence type="ECO:0000313" key="5">
    <source>
        <dbReference type="Proteomes" id="UP000256305"/>
    </source>
</evidence>
<sequence>MEWEEMTQTRCVIRKGRTEDALYTMAIAKELLSEGYGLKHHSEFHDSLEKERAWISRYEEPEFFLVAEMDGDVVGFLNFDLGALSSTKHQGTFGVSVKRGRRNKGTGRKLVGAMIDRCRRTAGIDIIRLNVLESNARAIHLYESLDFQKEGCFQDYIRKNGRSENLIHMALHLHSY</sequence>
<keyword evidence="5" id="KW-1185">Reference proteome</keyword>
<evidence type="ECO:0000313" key="4">
    <source>
        <dbReference type="EMBL" id="REJ08171.1"/>
    </source>
</evidence>
<dbReference type="Proteomes" id="UP000256305">
    <property type="component" value="Unassembled WGS sequence"/>
</dbReference>
<evidence type="ECO:0000256" key="2">
    <source>
        <dbReference type="ARBA" id="ARBA00023315"/>
    </source>
</evidence>
<dbReference type="CDD" id="cd04301">
    <property type="entry name" value="NAT_SF"/>
    <property type="match status" value="1"/>
</dbReference>
<dbReference type="SUPFAM" id="SSF55729">
    <property type="entry name" value="Acyl-CoA N-acyltransferases (Nat)"/>
    <property type="match status" value="1"/>
</dbReference>
<feature type="domain" description="N-acetyltransferase" evidence="3">
    <location>
        <begin position="11"/>
        <end position="174"/>
    </location>
</feature>
<dbReference type="EMBL" id="QUAE01000013">
    <property type="protein sequence ID" value="REJ08171.1"/>
    <property type="molecule type" value="Genomic_DNA"/>
</dbReference>
<dbReference type="GO" id="GO:0016747">
    <property type="term" value="F:acyltransferase activity, transferring groups other than amino-acyl groups"/>
    <property type="evidence" value="ECO:0007669"/>
    <property type="project" value="InterPro"/>
</dbReference>
<dbReference type="InterPro" id="IPR000182">
    <property type="entry name" value="GNAT_dom"/>
</dbReference>
<dbReference type="InterPro" id="IPR016181">
    <property type="entry name" value="Acyl_CoA_acyltransferase"/>
</dbReference>
<comment type="caution">
    <text evidence="4">The sequence shown here is derived from an EMBL/GenBank/DDBJ whole genome shotgun (WGS) entry which is preliminary data.</text>
</comment>
<evidence type="ECO:0000256" key="1">
    <source>
        <dbReference type="ARBA" id="ARBA00022679"/>
    </source>
</evidence>
<dbReference type="Gene3D" id="3.40.630.30">
    <property type="match status" value="1"/>
</dbReference>
<accession>A0A3E0J5N1</accession>
<reference evidence="4 5" key="1">
    <citation type="submission" date="2018-08" db="EMBL/GenBank/DDBJ databases">
        <title>Genome sequence of Halobacillus trueperi KCTC 3686.</title>
        <authorList>
            <person name="Cho K.H."/>
            <person name="Kwak M.-J."/>
            <person name="Kim B.-Y."/>
            <person name="Chun J."/>
        </authorList>
    </citation>
    <scope>NUCLEOTIDE SEQUENCE [LARGE SCALE GENOMIC DNA]</scope>
    <source>
        <strain evidence="4 5">KCTC 3686</strain>
    </source>
</reference>
<protein>
    <submittedName>
        <fullName evidence="4">GNAT family N-acetyltransferase</fullName>
    </submittedName>
</protein>
<dbReference type="Pfam" id="PF00583">
    <property type="entry name" value="Acetyltransf_1"/>
    <property type="match status" value="1"/>
</dbReference>
<keyword evidence="1 4" id="KW-0808">Transferase</keyword>
<gene>
    <name evidence="4" type="ORF">DYE48_14780</name>
</gene>
<dbReference type="AlphaFoldDB" id="A0A3E0J5N1"/>
<keyword evidence="2" id="KW-0012">Acyltransferase</keyword>
<name>A0A3E0J5N1_9BACI</name>
<evidence type="ECO:0000259" key="3">
    <source>
        <dbReference type="PROSITE" id="PS51186"/>
    </source>
</evidence>
<dbReference type="PANTHER" id="PTHR43072">
    <property type="entry name" value="N-ACETYLTRANSFERASE"/>
    <property type="match status" value="1"/>
</dbReference>